<sequence>MNRYLVVKITLDWIVGCIAMTEDDSPPMSPARFFEVVRSAVNDGFEEAIAQHERRPTPSKLAELRATEVLRQGPLH</sequence>
<dbReference type="Proteomes" id="UP000003861">
    <property type="component" value="Unassembled WGS sequence"/>
</dbReference>
<protein>
    <submittedName>
        <fullName evidence="1">Uncharacterized protein</fullName>
    </submittedName>
</protein>
<name>U2FBI5_9EURY</name>
<gene>
    <name evidence="1" type="ORF">HLRTI_002172</name>
</gene>
<proteinExistence type="predicted"/>
<dbReference type="AlphaFoldDB" id="U2FBI5"/>
<dbReference type="EMBL" id="AFNT02000025">
    <property type="protein sequence ID" value="ERJ05784.1"/>
    <property type="molecule type" value="Genomic_DNA"/>
</dbReference>
<evidence type="ECO:0000313" key="1">
    <source>
        <dbReference type="EMBL" id="ERJ05784.1"/>
    </source>
</evidence>
<reference evidence="1 2" key="1">
    <citation type="journal article" date="2011" name="J. Bacteriol.">
        <title>Genome sequence of Halorhabdus tiamatea, the first archaeon isolated from a deep-sea anoxic brine lake.</title>
        <authorList>
            <person name="Antunes A."/>
            <person name="Alam I."/>
            <person name="Bajic V.B."/>
            <person name="Stingl U."/>
        </authorList>
    </citation>
    <scope>NUCLEOTIDE SEQUENCE [LARGE SCALE GENOMIC DNA]</scope>
    <source>
        <strain evidence="1 2">SARL4B</strain>
    </source>
</reference>
<reference evidence="1 2" key="2">
    <citation type="journal article" date="2013" name="PLoS ONE">
        <title>INDIGO - INtegrated Data Warehouse of MIcrobial GenOmes with Examples from the Red Sea Extremophiles.</title>
        <authorList>
            <person name="Alam I."/>
            <person name="Antunes A."/>
            <person name="Kamau A.A."/>
            <person name="Ba Alawi W."/>
            <person name="Kalkatawi M."/>
            <person name="Stingl U."/>
            <person name="Bajic V.B."/>
        </authorList>
    </citation>
    <scope>NUCLEOTIDE SEQUENCE [LARGE SCALE GENOMIC DNA]</scope>
    <source>
        <strain evidence="1 2">SARL4B</strain>
    </source>
</reference>
<organism evidence="1 2">
    <name type="scientific">Halorhabdus tiamatea SARL4B</name>
    <dbReference type="NCBI Taxonomy" id="1033806"/>
    <lineage>
        <taxon>Archaea</taxon>
        <taxon>Methanobacteriati</taxon>
        <taxon>Methanobacteriota</taxon>
        <taxon>Stenosarchaea group</taxon>
        <taxon>Halobacteria</taxon>
        <taxon>Halobacteriales</taxon>
        <taxon>Haloarculaceae</taxon>
        <taxon>Halorhabdus</taxon>
    </lineage>
</organism>
<comment type="caution">
    <text evidence="1">The sequence shown here is derived from an EMBL/GenBank/DDBJ whole genome shotgun (WGS) entry which is preliminary data.</text>
</comment>
<evidence type="ECO:0000313" key="2">
    <source>
        <dbReference type="Proteomes" id="UP000003861"/>
    </source>
</evidence>
<dbReference type="STRING" id="1033806.HTIA_2171"/>
<accession>U2FBI5</accession>